<dbReference type="Gene3D" id="1.10.357.10">
    <property type="entry name" value="Tetracycline Repressor, domain 2"/>
    <property type="match status" value="1"/>
</dbReference>
<accession>A0ABW4CKX0</accession>
<evidence type="ECO:0000256" key="1">
    <source>
        <dbReference type="ARBA" id="ARBA00023125"/>
    </source>
</evidence>
<dbReference type="PANTHER" id="PTHR43479:SF11">
    <property type="entry name" value="ACREF_ENVCD OPERON REPRESSOR-RELATED"/>
    <property type="match status" value="1"/>
</dbReference>
<organism evidence="4 5">
    <name type="scientific">Lacticaseibacillus yichunensis</name>
    <dbReference type="NCBI Taxonomy" id="2486015"/>
    <lineage>
        <taxon>Bacteria</taxon>
        <taxon>Bacillati</taxon>
        <taxon>Bacillota</taxon>
        <taxon>Bacilli</taxon>
        <taxon>Lactobacillales</taxon>
        <taxon>Lactobacillaceae</taxon>
        <taxon>Lacticaseibacillus</taxon>
    </lineage>
</organism>
<dbReference type="PANTHER" id="PTHR43479">
    <property type="entry name" value="ACREF/ENVCD OPERON REPRESSOR-RELATED"/>
    <property type="match status" value="1"/>
</dbReference>
<dbReference type="PROSITE" id="PS50977">
    <property type="entry name" value="HTH_TETR_2"/>
    <property type="match status" value="1"/>
</dbReference>
<sequence length="207" mass="23783">MAATKHAQQIKEDSQQYLTTALLQLLQTHDLNEIKVTDLIKRAGVSRMAFYRNYQALEDILRAYFAPQIKAIFDDVIRQVPSEDKLRDMAAFFSDFYADLALAATRNYEYIIQQIFTDNMARYYAQGSEWEDLDATKRRYWVTFMSAGVYGIWREWLLHGKGESLDDIHILIGTLQNATVGALKVGAQFTTILEANYPHKNVPASKD</sequence>
<dbReference type="EMBL" id="JBHTOG010000004">
    <property type="protein sequence ID" value="MFD1431337.1"/>
    <property type="molecule type" value="Genomic_DNA"/>
</dbReference>
<feature type="domain" description="HTH tetR-type" evidence="3">
    <location>
        <begin position="12"/>
        <end position="72"/>
    </location>
</feature>
<dbReference type="InterPro" id="IPR001647">
    <property type="entry name" value="HTH_TetR"/>
</dbReference>
<dbReference type="InterPro" id="IPR050624">
    <property type="entry name" value="HTH-type_Tx_Regulator"/>
</dbReference>
<protein>
    <submittedName>
        <fullName evidence="4">TetR/AcrR family transcriptional regulator</fullName>
    </submittedName>
</protein>
<name>A0ABW4CKX0_9LACO</name>
<evidence type="ECO:0000259" key="3">
    <source>
        <dbReference type="PROSITE" id="PS50977"/>
    </source>
</evidence>
<dbReference type="RefSeq" id="WP_225423231.1">
    <property type="nucleotide sequence ID" value="NZ_JBHTOG010000004.1"/>
</dbReference>
<dbReference type="Proteomes" id="UP001597192">
    <property type="component" value="Unassembled WGS sequence"/>
</dbReference>
<evidence type="ECO:0000256" key="2">
    <source>
        <dbReference type="PROSITE-ProRule" id="PRU00335"/>
    </source>
</evidence>
<evidence type="ECO:0000313" key="5">
    <source>
        <dbReference type="Proteomes" id="UP001597192"/>
    </source>
</evidence>
<dbReference type="InterPro" id="IPR009057">
    <property type="entry name" value="Homeodomain-like_sf"/>
</dbReference>
<keyword evidence="5" id="KW-1185">Reference proteome</keyword>
<reference evidence="5" key="1">
    <citation type="journal article" date="2019" name="Int. J. Syst. Evol. Microbiol.">
        <title>The Global Catalogue of Microorganisms (GCM) 10K type strain sequencing project: providing services to taxonomists for standard genome sequencing and annotation.</title>
        <authorList>
            <consortium name="The Broad Institute Genomics Platform"/>
            <consortium name="The Broad Institute Genome Sequencing Center for Infectious Disease"/>
            <person name="Wu L."/>
            <person name="Ma J."/>
        </authorList>
    </citation>
    <scope>NUCLEOTIDE SEQUENCE [LARGE SCALE GENOMIC DNA]</scope>
    <source>
        <strain evidence="5">CCM 8947</strain>
    </source>
</reference>
<evidence type="ECO:0000313" key="4">
    <source>
        <dbReference type="EMBL" id="MFD1431337.1"/>
    </source>
</evidence>
<comment type="caution">
    <text evidence="4">The sequence shown here is derived from an EMBL/GenBank/DDBJ whole genome shotgun (WGS) entry which is preliminary data.</text>
</comment>
<proteinExistence type="predicted"/>
<feature type="DNA-binding region" description="H-T-H motif" evidence="2">
    <location>
        <begin position="35"/>
        <end position="54"/>
    </location>
</feature>
<dbReference type="SUPFAM" id="SSF46689">
    <property type="entry name" value="Homeodomain-like"/>
    <property type="match status" value="1"/>
</dbReference>
<keyword evidence="1 2" id="KW-0238">DNA-binding</keyword>
<gene>
    <name evidence="4" type="ORF">ACFQ47_01260</name>
</gene>